<evidence type="ECO:0000313" key="2">
    <source>
        <dbReference type="EMBL" id="MEQ2301175.1"/>
    </source>
</evidence>
<evidence type="ECO:0000313" key="3">
    <source>
        <dbReference type="Proteomes" id="UP001469553"/>
    </source>
</evidence>
<keyword evidence="3" id="KW-1185">Reference proteome</keyword>
<proteinExistence type="predicted"/>
<feature type="region of interest" description="Disordered" evidence="1">
    <location>
        <begin position="1"/>
        <end position="156"/>
    </location>
</feature>
<evidence type="ECO:0000256" key="1">
    <source>
        <dbReference type="SAM" id="MobiDB-lite"/>
    </source>
</evidence>
<feature type="compositionally biased region" description="Polar residues" evidence="1">
    <location>
        <begin position="146"/>
        <end position="156"/>
    </location>
</feature>
<name>A0ABV0Z6D5_9TELE</name>
<gene>
    <name evidence="2" type="ORF">AMECASPLE_033218</name>
</gene>
<protein>
    <submittedName>
        <fullName evidence="2">Uncharacterized protein</fullName>
    </submittedName>
</protein>
<organism evidence="2 3">
    <name type="scientific">Ameca splendens</name>
    <dbReference type="NCBI Taxonomy" id="208324"/>
    <lineage>
        <taxon>Eukaryota</taxon>
        <taxon>Metazoa</taxon>
        <taxon>Chordata</taxon>
        <taxon>Craniata</taxon>
        <taxon>Vertebrata</taxon>
        <taxon>Euteleostomi</taxon>
        <taxon>Actinopterygii</taxon>
        <taxon>Neopterygii</taxon>
        <taxon>Teleostei</taxon>
        <taxon>Neoteleostei</taxon>
        <taxon>Acanthomorphata</taxon>
        <taxon>Ovalentaria</taxon>
        <taxon>Atherinomorphae</taxon>
        <taxon>Cyprinodontiformes</taxon>
        <taxon>Goodeidae</taxon>
        <taxon>Ameca</taxon>
    </lineage>
</organism>
<comment type="caution">
    <text evidence="2">The sequence shown here is derived from an EMBL/GenBank/DDBJ whole genome shotgun (WGS) entry which is preliminary data.</text>
</comment>
<accession>A0ABV0Z6D5</accession>
<dbReference type="EMBL" id="JAHRIP010051487">
    <property type="protein sequence ID" value="MEQ2301175.1"/>
    <property type="molecule type" value="Genomic_DNA"/>
</dbReference>
<reference evidence="2 3" key="1">
    <citation type="submission" date="2021-06" db="EMBL/GenBank/DDBJ databases">
        <authorList>
            <person name="Palmer J.M."/>
        </authorList>
    </citation>
    <scope>NUCLEOTIDE SEQUENCE [LARGE SCALE GENOMIC DNA]</scope>
    <source>
        <strain evidence="2 3">AS_MEX2019</strain>
        <tissue evidence="2">Muscle</tissue>
    </source>
</reference>
<dbReference type="Proteomes" id="UP001469553">
    <property type="component" value="Unassembled WGS sequence"/>
</dbReference>
<sequence length="156" mass="16232">MQRKAAGNVCCTTMEPNRNHLCPEPGRSSSPSSRTQKRKPAEAAPGKALSSRRGLFLATAGQLTATAVGERSPQAAATAATTAENSKELVPSSGSAQWTQMEMAQSGSLSKTAGKNPPRSTPKDTMTSQPPSTTEPQPNHTGKGRNVSTLVKAQMG</sequence>
<feature type="compositionally biased region" description="Low complexity" evidence="1">
    <location>
        <begin position="125"/>
        <end position="138"/>
    </location>
</feature>
<feature type="compositionally biased region" description="Polar residues" evidence="1">
    <location>
        <begin position="92"/>
        <end position="113"/>
    </location>
</feature>